<gene>
    <name evidence="1" type="ORF">E5344_12200</name>
</gene>
<dbReference type="Proteomes" id="UP000309893">
    <property type="component" value="Unassembled WGS sequence"/>
</dbReference>
<dbReference type="EMBL" id="SRYO01000008">
    <property type="protein sequence ID" value="TGY35040.1"/>
    <property type="molecule type" value="Genomic_DNA"/>
</dbReference>
<dbReference type="AlphaFoldDB" id="A0A4V3RJB7"/>
<proteinExistence type="predicted"/>
<reference evidence="1 2" key="1">
    <citation type="submission" date="2019-04" db="EMBL/GenBank/DDBJ databases">
        <title>Microbes associate with the intestines of laboratory mice.</title>
        <authorList>
            <person name="Navarre W."/>
            <person name="Wong E."/>
            <person name="Huang K."/>
            <person name="Tropini C."/>
            <person name="Ng K."/>
            <person name="Yu B."/>
        </authorList>
    </citation>
    <scope>NUCLEOTIDE SEQUENCE [LARGE SCALE GENOMIC DNA]</scope>
    <source>
        <strain evidence="1 2">NM46_B2-13</strain>
    </source>
</reference>
<protein>
    <recommendedName>
        <fullName evidence="3">DUF3168 domain-containing protein</fullName>
    </recommendedName>
</protein>
<dbReference type="RefSeq" id="WP_135949796.1">
    <property type="nucleotide sequence ID" value="NZ_SRYO01000008.1"/>
</dbReference>
<sequence>MTSWLTDERQEVADLLTEAGFSGTVHVPSVPLPPLAMVLPGSPYLDEGELFGERAMRLDIWVVAGQGDTPSLADGLDEQIAGIVQTLEGDGITVESVAQPITWKPANGSENLVSIISVRLLVRPPALTT</sequence>
<evidence type="ECO:0008006" key="3">
    <source>
        <dbReference type="Google" id="ProtNLM"/>
    </source>
</evidence>
<comment type="caution">
    <text evidence="1">The sequence shown here is derived from an EMBL/GenBank/DDBJ whole genome shotgun (WGS) entry which is preliminary data.</text>
</comment>
<dbReference type="OrthoDB" id="4774471at2"/>
<organism evidence="1 2">
    <name type="scientific">Microbacterium laevaniformans</name>
    <dbReference type="NCBI Taxonomy" id="36807"/>
    <lineage>
        <taxon>Bacteria</taxon>
        <taxon>Bacillati</taxon>
        <taxon>Actinomycetota</taxon>
        <taxon>Actinomycetes</taxon>
        <taxon>Micrococcales</taxon>
        <taxon>Microbacteriaceae</taxon>
        <taxon>Microbacterium</taxon>
    </lineage>
</organism>
<evidence type="ECO:0000313" key="2">
    <source>
        <dbReference type="Proteomes" id="UP000309893"/>
    </source>
</evidence>
<accession>A0A4V3RJB7</accession>
<evidence type="ECO:0000313" key="1">
    <source>
        <dbReference type="EMBL" id="TGY35040.1"/>
    </source>
</evidence>
<name>A0A4V3RJB7_9MICO</name>